<reference evidence="2 3" key="1">
    <citation type="journal article" date="2017" name="Curr. Biol.">
        <title>Genome architecture and evolution of a unichromosomal asexual nematode.</title>
        <authorList>
            <person name="Fradin H."/>
            <person name="Zegar C."/>
            <person name="Gutwein M."/>
            <person name="Lucas J."/>
            <person name="Kovtun M."/>
            <person name="Corcoran D."/>
            <person name="Baugh L.R."/>
            <person name="Kiontke K."/>
            <person name="Gunsalus K."/>
            <person name="Fitch D.H."/>
            <person name="Piano F."/>
        </authorList>
    </citation>
    <scope>NUCLEOTIDE SEQUENCE [LARGE SCALE GENOMIC DNA]</scope>
    <source>
        <strain evidence="2">PF1309</strain>
    </source>
</reference>
<name>A0A2A2KCR3_9BILA</name>
<keyword evidence="3" id="KW-1185">Reference proteome</keyword>
<dbReference type="EMBL" id="LIAE01008928">
    <property type="protein sequence ID" value="PAV71754.1"/>
    <property type="molecule type" value="Genomic_DNA"/>
</dbReference>
<feature type="compositionally biased region" description="Polar residues" evidence="1">
    <location>
        <begin position="241"/>
        <end position="250"/>
    </location>
</feature>
<evidence type="ECO:0000256" key="1">
    <source>
        <dbReference type="SAM" id="MobiDB-lite"/>
    </source>
</evidence>
<dbReference type="Proteomes" id="UP000218231">
    <property type="component" value="Unassembled WGS sequence"/>
</dbReference>
<feature type="region of interest" description="Disordered" evidence="1">
    <location>
        <begin position="235"/>
        <end position="256"/>
    </location>
</feature>
<sequence>MRRGEERQSPCAPDAGCKTPPRHASQVTAHGIAARLHKQRRYPRSCHSHCFLGQPQHERLDRGPALGRQPVDLDQISAFATSGESAQCFQTFREWFLNCAECRRLLALQILSPKIALGHETHQLVTAFRFTYRSSGHGQLLLADICNGAELHRPWLAWKLQFDSQTSPVGQADLDFVDSLPLRHASLHILPGQTLNLFKTEQLPGYAQASQPCGHRLILLKRLAQVQSYLQGTETGRHTIGTGSRVSSQHGPDPPPQISRNELIITGAGQLLQQPEKLVAAPLALKAIPMCFADTTPRRLDQRQPSLTCCGHRRQLRVHGGPHCARSQHALPDSIG</sequence>
<dbReference type="AlphaFoldDB" id="A0A2A2KCR3"/>
<evidence type="ECO:0000313" key="2">
    <source>
        <dbReference type="EMBL" id="PAV71754.1"/>
    </source>
</evidence>
<gene>
    <name evidence="2" type="ORF">WR25_17529</name>
</gene>
<accession>A0A2A2KCR3</accession>
<comment type="caution">
    <text evidence="2">The sequence shown here is derived from an EMBL/GenBank/DDBJ whole genome shotgun (WGS) entry which is preliminary data.</text>
</comment>
<evidence type="ECO:0000313" key="3">
    <source>
        <dbReference type="Proteomes" id="UP000218231"/>
    </source>
</evidence>
<proteinExistence type="predicted"/>
<organism evidence="2 3">
    <name type="scientific">Diploscapter pachys</name>
    <dbReference type="NCBI Taxonomy" id="2018661"/>
    <lineage>
        <taxon>Eukaryota</taxon>
        <taxon>Metazoa</taxon>
        <taxon>Ecdysozoa</taxon>
        <taxon>Nematoda</taxon>
        <taxon>Chromadorea</taxon>
        <taxon>Rhabditida</taxon>
        <taxon>Rhabditina</taxon>
        <taxon>Rhabditomorpha</taxon>
        <taxon>Rhabditoidea</taxon>
        <taxon>Rhabditidae</taxon>
        <taxon>Diploscapter</taxon>
    </lineage>
</organism>
<feature type="region of interest" description="Disordered" evidence="1">
    <location>
        <begin position="1"/>
        <end position="24"/>
    </location>
</feature>
<protein>
    <submittedName>
        <fullName evidence="2">Uncharacterized protein</fullName>
    </submittedName>
</protein>